<keyword evidence="7" id="KW-0010">Activator</keyword>
<evidence type="ECO:0000256" key="2">
    <source>
        <dbReference type="ARBA" id="ARBA00004496"/>
    </source>
</evidence>
<accession>A0AAY4DAT1</accession>
<evidence type="ECO:0000256" key="4">
    <source>
        <dbReference type="ARBA" id="ARBA00022490"/>
    </source>
</evidence>
<evidence type="ECO:0000256" key="10">
    <source>
        <dbReference type="SAM" id="MobiDB-lite"/>
    </source>
</evidence>
<dbReference type="GO" id="GO:0008140">
    <property type="term" value="F:cAMP response element binding protein binding"/>
    <property type="evidence" value="ECO:0007669"/>
    <property type="project" value="InterPro"/>
</dbReference>
<dbReference type="InterPro" id="IPR024783">
    <property type="entry name" value="TORC_N"/>
</dbReference>
<reference evidence="12" key="2">
    <citation type="submission" date="2025-08" db="UniProtKB">
        <authorList>
            <consortium name="Ensembl"/>
        </authorList>
    </citation>
    <scope>IDENTIFICATION</scope>
</reference>
<dbReference type="Proteomes" id="UP000694580">
    <property type="component" value="Chromosome 20"/>
</dbReference>
<reference evidence="12 13" key="1">
    <citation type="submission" date="2020-06" db="EMBL/GenBank/DDBJ databases">
        <authorList>
            <consortium name="Wellcome Sanger Institute Data Sharing"/>
        </authorList>
    </citation>
    <scope>NUCLEOTIDE SEQUENCE [LARGE SCALE GENOMIC DNA]</scope>
</reference>
<evidence type="ECO:0000256" key="5">
    <source>
        <dbReference type="ARBA" id="ARBA00022553"/>
    </source>
</evidence>
<sequence length="97" mass="10221">MAGTRTGGGGYGQGPAAAFGPAGGSPRKFSEKIALHTQRQAEDTAAFQEVMMDITYTRVSLFRGLGPYNSGSLPNVDQIARATPDAQVRPRPPDTRA</sequence>
<dbReference type="GO" id="GO:0051289">
    <property type="term" value="P:protein homotetramerization"/>
    <property type="evidence" value="ECO:0007669"/>
    <property type="project" value="InterPro"/>
</dbReference>
<evidence type="ECO:0000256" key="7">
    <source>
        <dbReference type="ARBA" id="ARBA00023159"/>
    </source>
</evidence>
<name>A0AAY4DAT1_9TELE</name>
<dbReference type="InterPro" id="IPR024786">
    <property type="entry name" value="TORC"/>
</dbReference>
<dbReference type="AlphaFoldDB" id="A0AAY4DAT1"/>
<dbReference type="GO" id="GO:0045944">
    <property type="term" value="P:positive regulation of transcription by RNA polymerase II"/>
    <property type="evidence" value="ECO:0007669"/>
    <property type="project" value="TreeGrafter"/>
</dbReference>
<dbReference type="GO" id="GO:0005737">
    <property type="term" value="C:cytoplasm"/>
    <property type="evidence" value="ECO:0007669"/>
    <property type="project" value="UniProtKB-SubCell"/>
</dbReference>
<evidence type="ECO:0000313" key="13">
    <source>
        <dbReference type="Proteomes" id="UP000694580"/>
    </source>
</evidence>
<evidence type="ECO:0000256" key="1">
    <source>
        <dbReference type="ARBA" id="ARBA00004123"/>
    </source>
</evidence>
<evidence type="ECO:0000256" key="8">
    <source>
        <dbReference type="ARBA" id="ARBA00023163"/>
    </source>
</evidence>
<keyword evidence="4" id="KW-0963">Cytoplasm</keyword>
<keyword evidence="5" id="KW-0597">Phosphoprotein</keyword>
<feature type="compositionally biased region" description="Gly residues" evidence="10">
    <location>
        <begin position="1"/>
        <end position="13"/>
    </location>
</feature>
<comment type="subcellular location">
    <subcellularLocation>
        <location evidence="2">Cytoplasm</location>
    </subcellularLocation>
    <subcellularLocation>
        <location evidence="1">Nucleus</location>
    </subcellularLocation>
</comment>
<dbReference type="Pfam" id="PF12884">
    <property type="entry name" value="TORC_N"/>
    <property type="match status" value="1"/>
</dbReference>
<feature type="domain" description="Transducer of regulated CREB activity N-terminal" evidence="11">
    <location>
        <begin position="26"/>
        <end position="59"/>
    </location>
</feature>
<organism evidence="12 13">
    <name type="scientific">Denticeps clupeoides</name>
    <name type="common">denticle herring</name>
    <dbReference type="NCBI Taxonomy" id="299321"/>
    <lineage>
        <taxon>Eukaryota</taxon>
        <taxon>Metazoa</taxon>
        <taxon>Chordata</taxon>
        <taxon>Craniata</taxon>
        <taxon>Vertebrata</taxon>
        <taxon>Euteleostomi</taxon>
        <taxon>Actinopterygii</taxon>
        <taxon>Neopterygii</taxon>
        <taxon>Teleostei</taxon>
        <taxon>Clupei</taxon>
        <taxon>Clupeiformes</taxon>
        <taxon>Denticipitoidei</taxon>
        <taxon>Denticipitidae</taxon>
        <taxon>Denticeps</taxon>
    </lineage>
</organism>
<evidence type="ECO:0000313" key="12">
    <source>
        <dbReference type="Ensembl" id="ENSDCDP00010042289.1"/>
    </source>
</evidence>
<keyword evidence="8" id="KW-0804">Transcription</keyword>
<reference evidence="12" key="3">
    <citation type="submission" date="2025-09" db="UniProtKB">
        <authorList>
            <consortium name="Ensembl"/>
        </authorList>
    </citation>
    <scope>IDENTIFICATION</scope>
</reference>
<evidence type="ECO:0000256" key="6">
    <source>
        <dbReference type="ARBA" id="ARBA00023015"/>
    </source>
</evidence>
<keyword evidence="13" id="KW-1185">Reference proteome</keyword>
<evidence type="ECO:0000259" key="11">
    <source>
        <dbReference type="Pfam" id="PF12884"/>
    </source>
</evidence>
<proteinExistence type="inferred from homology"/>
<feature type="region of interest" description="Disordered" evidence="10">
    <location>
        <begin position="1"/>
        <end position="28"/>
    </location>
</feature>
<keyword evidence="6" id="KW-0805">Transcription regulation</keyword>
<feature type="region of interest" description="Disordered" evidence="10">
    <location>
        <begin position="72"/>
        <end position="97"/>
    </location>
</feature>
<dbReference type="Ensembl" id="ENSDCDT00010052323.1">
    <property type="protein sequence ID" value="ENSDCDP00010042289.1"/>
    <property type="gene ID" value="ENSDCDG00010026657.1"/>
</dbReference>
<dbReference type="GO" id="GO:0005634">
    <property type="term" value="C:nucleus"/>
    <property type="evidence" value="ECO:0007669"/>
    <property type="project" value="UniProtKB-SubCell"/>
</dbReference>
<evidence type="ECO:0000256" key="3">
    <source>
        <dbReference type="ARBA" id="ARBA00007167"/>
    </source>
</evidence>
<comment type="similarity">
    <text evidence="3">Belongs to the TORC family.</text>
</comment>
<dbReference type="GeneTree" id="ENSGT00390000010652"/>
<evidence type="ECO:0000256" key="9">
    <source>
        <dbReference type="ARBA" id="ARBA00023242"/>
    </source>
</evidence>
<keyword evidence="9" id="KW-0539">Nucleus</keyword>
<dbReference type="PANTHER" id="PTHR13589:SF6">
    <property type="entry name" value="CREB-REGULATED TRANSCRIPTION COACTIVATOR 2"/>
    <property type="match status" value="1"/>
</dbReference>
<dbReference type="PANTHER" id="PTHR13589">
    <property type="entry name" value="CREB-REGULATED TRANSCRIPTION COACTIVATOR"/>
    <property type="match status" value="1"/>
</dbReference>
<protein>
    <recommendedName>
        <fullName evidence="11">Transducer of regulated CREB activity N-terminal domain-containing protein</fullName>
    </recommendedName>
</protein>